<feature type="region of interest" description="Disordered" evidence="1">
    <location>
        <begin position="1"/>
        <end position="56"/>
    </location>
</feature>
<evidence type="ECO:0000313" key="2">
    <source>
        <dbReference type="EMBL" id="ELP34639.1"/>
    </source>
</evidence>
<accession>L7CK37</accession>
<proteinExistence type="predicted"/>
<gene>
    <name evidence="2" type="ORF">RBSWK_01426</name>
</gene>
<evidence type="ECO:0000313" key="3">
    <source>
        <dbReference type="Proteomes" id="UP000010959"/>
    </source>
</evidence>
<organism evidence="2 3">
    <name type="scientific">Rhodopirellula baltica SWK14</name>
    <dbReference type="NCBI Taxonomy" id="993516"/>
    <lineage>
        <taxon>Bacteria</taxon>
        <taxon>Pseudomonadati</taxon>
        <taxon>Planctomycetota</taxon>
        <taxon>Planctomycetia</taxon>
        <taxon>Pirellulales</taxon>
        <taxon>Pirellulaceae</taxon>
        <taxon>Rhodopirellula</taxon>
    </lineage>
</organism>
<sequence length="56" mass="6252">MLQPEELDEPSQTLQDPTDCTHLRKKGPTATFQFERSVQTIAPSAKDPRQLREGGA</sequence>
<comment type="caution">
    <text evidence="2">The sequence shown here is derived from an EMBL/GenBank/DDBJ whole genome shotgun (WGS) entry which is preliminary data.</text>
</comment>
<dbReference type="PATRIC" id="fig|993516.3.peg.1504"/>
<evidence type="ECO:0000256" key="1">
    <source>
        <dbReference type="SAM" id="MobiDB-lite"/>
    </source>
</evidence>
<feature type="compositionally biased region" description="Polar residues" evidence="1">
    <location>
        <begin position="30"/>
        <end position="42"/>
    </location>
</feature>
<dbReference type="EMBL" id="AMWG01000026">
    <property type="protein sequence ID" value="ELP34639.1"/>
    <property type="molecule type" value="Genomic_DNA"/>
</dbReference>
<reference evidence="2 3" key="1">
    <citation type="journal article" date="2013" name="Mar. Genomics">
        <title>Expression of sulfatases in Rhodopirellula baltica and the diversity of sulfatases in the genus Rhodopirellula.</title>
        <authorList>
            <person name="Wegner C.E."/>
            <person name="Richter-Heitmann T."/>
            <person name="Klindworth A."/>
            <person name="Klockow C."/>
            <person name="Richter M."/>
            <person name="Achstetter T."/>
            <person name="Glockner F.O."/>
            <person name="Harder J."/>
        </authorList>
    </citation>
    <scope>NUCLEOTIDE SEQUENCE [LARGE SCALE GENOMIC DNA]</scope>
    <source>
        <strain evidence="2 3">SWK14</strain>
    </source>
</reference>
<protein>
    <submittedName>
        <fullName evidence="2">Uncharacterized protein</fullName>
    </submittedName>
</protein>
<dbReference type="AlphaFoldDB" id="L7CK37"/>
<feature type="compositionally biased region" description="Basic and acidic residues" evidence="1">
    <location>
        <begin position="46"/>
        <end position="56"/>
    </location>
</feature>
<dbReference type="Proteomes" id="UP000010959">
    <property type="component" value="Unassembled WGS sequence"/>
</dbReference>
<name>L7CK37_RHOBT</name>